<keyword evidence="2 7" id="KW-0813">Transport</keyword>
<dbReference type="SUPFAM" id="SSF161098">
    <property type="entry name" value="MetI-like"/>
    <property type="match status" value="1"/>
</dbReference>
<evidence type="ECO:0000313" key="10">
    <source>
        <dbReference type="Proteomes" id="UP000683246"/>
    </source>
</evidence>
<dbReference type="CDD" id="cd06261">
    <property type="entry name" value="TM_PBP2"/>
    <property type="match status" value="1"/>
</dbReference>
<dbReference type="Proteomes" id="UP000683246">
    <property type="component" value="Chromosome"/>
</dbReference>
<comment type="similarity">
    <text evidence="7">Belongs to the binding-protein-dependent transport system permease family.</text>
</comment>
<sequence>MDRILRQKRYIFIFVGPALLLYVVFGLIPIIYNTYISLYKTNLLGKKVFVGFQNYINLFNDQFFTKAITNNLKFVLGSYIAHMVIAMLISYILFQKIKGAKLFQSIYFMPSVICGTAIGMLWSFIYHPNFGLVNSFLNAIGLEKYTRIWLANEHTVLPSLIVISMWQFVGYHIVIQLAGMKNIDGTLFEAAAIDGASKWQQFIKIIFPLMKKILMIDSVLIITGSLKLYDLVAVTTSGGPNHASEVMSTYMYYQGFRALKFGYSSAIGMILLLLCAGATLIIRLAFYTKDE</sequence>
<evidence type="ECO:0000256" key="3">
    <source>
        <dbReference type="ARBA" id="ARBA00022475"/>
    </source>
</evidence>
<accession>A0A8J8MMG6</accession>
<evidence type="ECO:0000256" key="1">
    <source>
        <dbReference type="ARBA" id="ARBA00004651"/>
    </source>
</evidence>
<feature type="transmembrane region" description="Helical" evidence="7">
    <location>
        <begin position="12"/>
        <end position="32"/>
    </location>
</feature>
<gene>
    <name evidence="9" type="ORF">HZI73_20080</name>
</gene>
<keyword evidence="5 7" id="KW-1133">Transmembrane helix</keyword>
<dbReference type="InterPro" id="IPR051393">
    <property type="entry name" value="ABC_transporter_permease"/>
</dbReference>
<feature type="transmembrane region" description="Helical" evidence="7">
    <location>
        <begin position="261"/>
        <end position="286"/>
    </location>
</feature>
<evidence type="ECO:0000256" key="7">
    <source>
        <dbReference type="RuleBase" id="RU363032"/>
    </source>
</evidence>
<feature type="transmembrane region" description="Helical" evidence="7">
    <location>
        <begin position="156"/>
        <end position="174"/>
    </location>
</feature>
<name>A0A8J8MMG6_9FIRM</name>
<keyword evidence="6 7" id="KW-0472">Membrane</keyword>
<dbReference type="Gene3D" id="1.10.3720.10">
    <property type="entry name" value="MetI-like"/>
    <property type="match status" value="1"/>
</dbReference>
<feature type="domain" description="ABC transmembrane type-1" evidence="8">
    <location>
        <begin position="68"/>
        <end position="282"/>
    </location>
</feature>
<dbReference type="GO" id="GO:0055085">
    <property type="term" value="P:transmembrane transport"/>
    <property type="evidence" value="ECO:0007669"/>
    <property type="project" value="InterPro"/>
</dbReference>
<dbReference type="PROSITE" id="PS50928">
    <property type="entry name" value="ABC_TM1"/>
    <property type="match status" value="1"/>
</dbReference>
<feature type="transmembrane region" description="Helical" evidence="7">
    <location>
        <begin position="106"/>
        <end position="125"/>
    </location>
</feature>
<dbReference type="GO" id="GO:0005886">
    <property type="term" value="C:plasma membrane"/>
    <property type="evidence" value="ECO:0007669"/>
    <property type="project" value="UniProtKB-SubCell"/>
</dbReference>
<keyword evidence="4 7" id="KW-0812">Transmembrane</keyword>
<dbReference type="InterPro" id="IPR000515">
    <property type="entry name" value="MetI-like"/>
</dbReference>
<dbReference type="PANTHER" id="PTHR30193">
    <property type="entry name" value="ABC TRANSPORTER PERMEASE PROTEIN"/>
    <property type="match status" value="1"/>
</dbReference>
<protein>
    <submittedName>
        <fullName evidence="9">Sugar ABC transporter permease</fullName>
    </submittedName>
</protein>
<evidence type="ECO:0000256" key="6">
    <source>
        <dbReference type="ARBA" id="ARBA00023136"/>
    </source>
</evidence>
<evidence type="ECO:0000256" key="2">
    <source>
        <dbReference type="ARBA" id="ARBA00022448"/>
    </source>
</evidence>
<evidence type="ECO:0000259" key="8">
    <source>
        <dbReference type="PROSITE" id="PS50928"/>
    </source>
</evidence>
<dbReference type="EMBL" id="CP058649">
    <property type="protein sequence ID" value="QUI24455.1"/>
    <property type="molecule type" value="Genomic_DNA"/>
</dbReference>
<evidence type="ECO:0000256" key="5">
    <source>
        <dbReference type="ARBA" id="ARBA00022989"/>
    </source>
</evidence>
<keyword evidence="10" id="KW-1185">Reference proteome</keyword>
<evidence type="ECO:0000256" key="4">
    <source>
        <dbReference type="ARBA" id="ARBA00022692"/>
    </source>
</evidence>
<dbReference type="PANTHER" id="PTHR30193:SF37">
    <property type="entry name" value="INNER MEMBRANE ABC TRANSPORTER PERMEASE PROTEIN YCJO"/>
    <property type="match status" value="1"/>
</dbReference>
<dbReference type="RefSeq" id="WP_212695149.1">
    <property type="nucleotide sequence ID" value="NZ_CP058649.1"/>
</dbReference>
<proteinExistence type="inferred from homology"/>
<organism evidence="9 10">
    <name type="scientific">Vallitalea pronyensis</name>
    <dbReference type="NCBI Taxonomy" id="1348613"/>
    <lineage>
        <taxon>Bacteria</taxon>
        <taxon>Bacillati</taxon>
        <taxon>Bacillota</taxon>
        <taxon>Clostridia</taxon>
        <taxon>Lachnospirales</taxon>
        <taxon>Vallitaleaceae</taxon>
        <taxon>Vallitalea</taxon>
    </lineage>
</organism>
<keyword evidence="3" id="KW-1003">Cell membrane</keyword>
<dbReference type="KEGG" id="vpy:HZI73_20080"/>
<dbReference type="Pfam" id="PF00528">
    <property type="entry name" value="BPD_transp_1"/>
    <property type="match status" value="1"/>
</dbReference>
<reference evidence="9" key="1">
    <citation type="submission" date="2020-07" db="EMBL/GenBank/DDBJ databases">
        <title>Vallitalea pronyensis genome.</title>
        <authorList>
            <person name="Postec A."/>
        </authorList>
    </citation>
    <scope>NUCLEOTIDE SEQUENCE</scope>
    <source>
        <strain evidence="9">FatNI3</strain>
    </source>
</reference>
<feature type="transmembrane region" description="Helical" evidence="7">
    <location>
        <begin position="74"/>
        <end position="94"/>
    </location>
</feature>
<comment type="subcellular location">
    <subcellularLocation>
        <location evidence="1 7">Cell membrane</location>
        <topology evidence="1 7">Multi-pass membrane protein</topology>
    </subcellularLocation>
</comment>
<dbReference type="AlphaFoldDB" id="A0A8J8MMG6"/>
<dbReference type="InterPro" id="IPR035906">
    <property type="entry name" value="MetI-like_sf"/>
</dbReference>
<evidence type="ECO:0000313" key="9">
    <source>
        <dbReference type="EMBL" id="QUI24455.1"/>
    </source>
</evidence>